<evidence type="ECO:0000313" key="11">
    <source>
        <dbReference type="EMBL" id="CAL4126932.1"/>
    </source>
</evidence>
<feature type="transmembrane region" description="Helical" evidence="9">
    <location>
        <begin position="416"/>
        <end position="437"/>
    </location>
</feature>
<organism evidence="11 12">
    <name type="scientific">Meganyctiphanes norvegica</name>
    <name type="common">Northern krill</name>
    <name type="synonym">Thysanopoda norvegica</name>
    <dbReference type="NCBI Taxonomy" id="48144"/>
    <lineage>
        <taxon>Eukaryota</taxon>
        <taxon>Metazoa</taxon>
        <taxon>Ecdysozoa</taxon>
        <taxon>Arthropoda</taxon>
        <taxon>Crustacea</taxon>
        <taxon>Multicrustacea</taxon>
        <taxon>Malacostraca</taxon>
        <taxon>Eumalacostraca</taxon>
        <taxon>Eucarida</taxon>
        <taxon>Euphausiacea</taxon>
        <taxon>Euphausiidae</taxon>
        <taxon>Meganyctiphanes</taxon>
    </lineage>
</organism>
<feature type="domain" description="Major facilitator superfamily (MFS) profile" evidence="10">
    <location>
        <begin position="113"/>
        <end position="537"/>
    </location>
</feature>
<keyword evidence="4" id="KW-0762">Sugar transport</keyword>
<comment type="caution">
    <text evidence="11">The sequence shown here is derived from an EMBL/GenBank/DDBJ whole genome shotgun (WGS) entry which is preliminary data.</text>
</comment>
<evidence type="ECO:0000256" key="5">
    <source>
        <dbReference type="ARBA" id="ARBA00022692"/>
    </source>
</evidence>
<dbReference type="PROSITE" id="PS50850">
    <property type="entry name" value="MFS"/>
    <property type="match status" value="1"/>
</dbReference>
<dbReference type="PANTHER" id="PTHR48021:SF1">
    <property type="entry name" value="GH07001P-RELATED"/>
    <property type="match status" value="1"/>
</dbReference>
<keyword evidence="2" id="KW-0813">Transport</keyword>
<feature type="transmembrane region" description="Helical" evidence="9">
    <location>
        <begin position="484"/>
        <end position="504"/>
    </location>
</feature>
<proteinExistence type="predicted"/>
<dbReference type="InterPro" id="IPR020846">
    <property type="entry name" value="MFS_dom"/>
</dbReference>
<feature type="transmembrane region" description="Helical" evidence="9">
    <location>
        <begin position="449"/>
        <end position="472"/>
    </location>
</feature>
<feature type="transmembrane region" description="Helical" evidence="9">
    <location>
        <begin position="346"/>
        <end position="364"/>
    </location>
</feature>
<evidence type="ECO:0000313" key="12">
    <source>
        <dbReference type="Proteomes" id="UP001497623"/>
    </source>
</evidence>
<evidence type="ECO:0000256" key="1">
    <source>
        <dbReference type="ARBA" id="ARBA00004651"/>
    </source>
</evidence>
<reference evidence="11 12" key="1">
    <citation type="submission" date="2024-05" db="EMBL/GenBank/DDBJ databases">
        <authorList>
            <person name="Wallberg A."/>
        </authorList>
    </citation>
    <scope>NUCLEOTIDE SEQUENCE [LARGE SCALE GENOMIC DNA]</scope>
</reference>
<accession>A0AAV2RKC2</accession>
<evidence type="ECO:0000256" key="8">
    <source>
        <dbReference type="SAM" id="MobiDB-lite"/>
    </source>
</evidence>
<feature type="transmembrane region" description="Helical" evidence="9">
    <location>
        <begin position="106"/>
        <end position="128"/>
    </location>
</feature>
<evidence type="ECO:0000256" key="2">
    <source>
        <dbReference type="ARBA" id="ARBA00022448"/>
    </source>
</evidence>
<feature type="region of interest" description="Disordered" evidence="8">
    <location>
        <begin position="1"/>
        <end position="27"/>
    </location>
</feature>
<feature type="transmembrane region" description="Helical" evidence="9">
    <location>
        <begin position="510"/>
        <end position="531"/>
    </location>
</feature>
<evidence type="ECO:0000256" key="4">
    <source>
        <dbReference type="ARBA" id="ARBA00022597"/>
    </source>
</evidence>
<evidence type="ECO:0000256" key="3">
    <source>
        <dbReference type="ARBA" id="ARBA00022475"/>
    </source>
</evidence>
<dbReference type="InterPro" id="IPR036259">
    <property type="entry name" value="MFS_trans_sf"/>
</dbReference>
<evidence type="ECO:0000259" key="10">
    <source>
        <dbReference type="PROSITE" id="PS50850"/>
    </source>
</evidence>
<dbReference type="GO" id="GO:0022857">
    <property type="term" value="F:transmembrane transporter activity"/>
    <property type="evidence" value="ECO:0007669"/>
    <property type="project" value="InterPro"/>
</dbReference>
<keyword evidence="7 9" id="KW-0472">Membrane</keyword>
<keyword evidence="3" id="KW-1003">Cell membrane</keyword>
<feature type="region of interest" description="Disordered" evidence="8">
    <location>
        <begin position="58"/>
        <end position="94"/>
    </location>
</feature>
<comment type="subcellular location">
    <subcellularLocation>
        <location evidence="1">Cell membrane</location>
        <topology evidence="1">Multi-pass membrane protein</topology>
    </subcellularLocation>
</comment>
<dbReference type="EMBL" id="CAXKWB010024926">
    <property type="protein sequence ID" value="CAL4126932.1"/>
    <property type="molecule type" value="Genomic_DNA"/>
</dbReference>
<evidence type="ECO:0000256" key="6">
    <source>
        <dbReference type="ARBA" id="ARBA00022989"/>
    </source>
</evidence>
<dbReference type="PANTHER" id="PTHR48021">
    <property type="match status" value="1"/>
</dbReference>
<gene>
    <name evidence="11" type="ORF">MNOR_LOCUS25737</name>
</gene>
<feature type="transmembrane region" description="Helical" evidence="9">
    <location>
        <begin position="387"/>
        <end position="407"/>
    </location>
</feature>
<feature type="transmembrane region" description="Helical" evidence="9">
    <location>
        <begin position="202"/>
        <end position="226"/>
    </location>
</feature>
<keyword evidence="12" id="KW-1185">Reference proteome</keyword>
<dbReference type="InterPro" id="IPR050549">
    <property type="entry name" value="MFS_Trehalose_Transporter"/>
</dbReference>
<dbReference type="FunFam" id="1.20.1250.20:FF:000218">
    <property type="entry name" value="facilitated trehalose transporter Tret1"/>
    <property type="match status" value="1"/>
</dbReference>
<feature type="transmembrane region" description="Helical" evidence="9">
    <location>
        <begin position="238"/>
        <end position="260"/>
    </location>
</feature>
<name>A0AAV2RKC2_MEGNR</name>
<evidence type="ECO:0000256" key="7">
    <source>
        <dbReference type="ARBA" id="ARBA00023136"/>
    </source>
</evidence>
<dbReference type="SUPFAM" id="SSF103473">
    <property type="entry name" value="MFS general substrate transporter"/>
    <property type="match status" value="1"/>
</dbReference>
<dbReference type="Pfam" id="PF00083">
    <property type="entry name" value="Sugar_tr"/>
    <property type="match status" value="1"/>
</dbReference>
<protein>
    <recommendedName>
        <fullName evidence="10">Major facilitator superfamily (MFS) profile domain-containing protein</fullName>
    </recommendedName>
</protein>
<dbReference type="Gene3D" id="1.20.1250.20">
    <property type="entry name" value="MFS general substrate transporter like domains"/>
    <property type="match status" value="1"/>
</dbReference>
<dbReference type="GO" id="GO:0005886">
    <property type="term" value="C:plasma membrane"/>
    <property type="evidence" value="ECO:0007669"/>
    <property type="project" value="UniProtKB-SubCell"/>
</dbReference>
<dbReference type="AlphaFoldDB" id="A0AAV2RKC2"/>
<keyword evidence="5 9" id="KW-0812">Transmembrane</keyword>
<dbReference type="InterPro" id="IPR005828">
    <property type="entry name" value="MFS_sugar_transport-like"/>
</dbReference>
<evidence type="ECO:0000256" key="9">
    <source>
        <dbReference type="SAM" id="Phobius"/>
    </source>
</evidence>
<feature type="transmembrane region" description="Helical" evidence="9">
    <location>
        <begin position="148"/>
        <end position="170"/>
    </location>
</feature>
<feature type="transmembrane region" description="Helical" evidence="9">
    <location>
        <begin position="177"/>
        <end position="196"/>
    </location>
</feature>
<dbReference type="Proteomes" id="UP001497623">
    <property type="component" value="Unassembled WGS sequence"/>
</dbReference>
<keyword evidence="6 9" id="KW-1133">Transmembrane helix</keyword>
<feature type="transmembrane region" description="Helical" evidence="9">
    <location>
        <begin position="266"/>
        <end position="285"/>
    </location>
</feature>
<sequence length="572" mass="63145">MMAPLKADNYTVKDTKDDNQDSVLPNSDIPAVTLVSSRTLITASAIVSENKCKSEALPSMWTHSSDEVPQANKESRSPDAESYTSSDTNSSDDDALAVKPAILPQIGGTLIIAFTYLGFGTFLGFTGATLIQMTDPQSDDLYLNPTQAALFTSLNYLGMAFGCTCSGALQVKLGQRVTLLTVIPLSMAAWLTMAFVPVDAIWLIQIARVIQGVVVGVIYVTSSNYVVEVAHSDYRGRLGGTLAITRQVGIMFVYLLSLTNLSWREIALLCGCVSNIPPFLGLLFLPNSPRWLASRGCLEEAHKALTFYRGSQYDSQTELTKISEQFSSSGKGNSFMDQMKMMKDRRVLRCVFFMSFFVFARQFLGNTVVVSNMSSIFHAADVKLDKYVSTVVSGAIRVSGTFVYLCISDHVGRRPALITSLLMCFPCLLSLGVFFFLKTNCMDVHYLDWLPLTAVGIFNFFISIAVPVINILPGELMPTSVRSVTTALLCTVTCGASFLSNFTFKHFHEVLYTWFWIYACVCVLLALIAFFNIPETRGRVLEEVSKEFGDKFESICSSKHHHKENQNSQNNV</sequence>